<dbReference type="Pfam" id="PF17963">
    <property type="entry name" value="Big_9"/>
    <property type="match status" value="1"/>
</dbReference>
<dbReference type="InterPro" id="IPR013783">
    <property type="entry name" value="Ig-like_fold"/>
</dbReference>
<evidence type="ECO:0000256" key="1">
    <source>
        <dbReference type="SAM" id="MobiDB-lite"/>
    </source>
</evidence>
<protein>
    <submittedName>
        <fullName evidence="2">Kelch-like protein</fullName>
    </submittedName>
</protein>
<name>A0ABT5DHN6_9BACT</name>
<comment type="caution">
    <text evidence="2">The sequence shown here is derived from an EMBL/GenBank/DDBJ whole genome shotgun (WGS) entry which is preliminary data.</text>
</comment>
<sequence>MMKTSESLSLWLKLGLIIVIGCQPQPDSPTGTVQFAVSLGQSLSTSDVARMTITSSGPDIPSVTQTLSLTHGKWGGIVTDVPAGVDRSFVVQAFNSGGTLLYKGQSSGVTITANQTTLVATTLQEVTPPPPFSNAAPVIGSVVATPITVQIGKTISLSASASDPNPADTLTYAWTAAAGAFAKPSDASTTWTAPSSVGIVPLTLVVTDSQSTAVAVTLSINVTNGTEEGRAAIDVQFNNTPIVSRVSSSSARVNVGQAAVMTLSASDSDNDPLTYQWSATCSGTWTNATSSTASFTPSSLPSSSCNNCQVTVAVSDGRGGKNTGNLSLCVVSTVPTRFPPSIIRAYQSSPTASPSQNLSFQVDARDPQNSTLSFLWWANAGQLGTATNGGTSSRNTWIAPTCVLSGGVPSITATATNSYGLSDTTTFQVTGLPSCPPPAGSRKLFSYTGADQSWTVPTHVNRIRVKLWGAGGGGTTFNSSGYGGGGAFGDTFLEVYPGETLAVVVGGGGSMGSYLGTPVSAYGGGGAYGVQGGAGGGGRSAIRRPSYDLSTVGGGGGAGSDADGTYSDGGPGGDSGLDGKDGAPADGTYGLRGKGGTHYAGGAGGTSVGTTYTAKSGTQYKGGDASAEWWSGDGGGGGGGYYGGGAGGGDTSGGAAGGGGGGSSSVPYGSILSGRGRNTGGMLDMDYSAGIGMGGQGGAGSHGRVVIYSDVEQYPRSNAMKCSTRPRLNLANGQLACYGVWDYGNAFGEDDNMCGDYSTPKTGCVVTTPACTSGKATAVEFVDISSILDPKISAIAANLGVSTQLLGEGMITAYVYHCSP</sequence>
<dbReference type="RefSeq" id="WP_272142778.1">
    <property type="nucleotide sequence ID" value="NZ_JAQNDM010000002.1"/>
</dbReference>
<organism evidence="2 3">
    <name type="scientific">Stigmatella ashevillensis</name>
    <dbReference type="NCBI Taxonomy" id="2995309"/>
    <lineage>
        <taxon>Bacteria</taxon>
        <taxon>Pseudomonadati</taxon>
        <taxon>Myxococcota</taxon>
        <taxon>Myxococcia</taxon>
        <taxon>Myxococcales</taxon>
        <taxon>Cystobacterineae</taxon>
        <taxon>Archangiaceae</taxon>
        <taxon>Stigmatella</taxon>
    </lineage>
</organism>
<feature type="compositionally biased region" description="Gly residues" evidence="1">
    <location>
        <begin position="567"/>
        <end position="576"/>
    </location>
</feature>
<dbReference type="EMBL" id="JAQNDM010000002">
    <property type="protein sequence ID" value="MDC0712640.1"/>
    <property type="molecule type" value="Genomic_DNA"/>
</dbReference>
<evidence type="ECO:0000313" key="2">
    <source>
        <dbReference type="EMBL" id="MDC0712640.1"/>
    </source>
</evidence>
<dbReference type="Gene3D" id="2.60.40.10">
    <property type="entry name" value="Immunoglobulins"/>
    <property type="match status" value="2"/>
</dbReference>
<accession>A0ABT5DHN6</accession>
<feature type="region of interest" description="Disordered" evidence="1">
    <location>
        <begin position="533"/>
        <end position="589"/>
    </location>
</feature>
<proteinExistence type="predicted"/>
<reference evidence="2 3" key="1">
    <citation type="submission" date="2022-11" db="EMBL/GenBank/DDBJ databases">
        <title>Minimal conservation of predation-associated metabolite biosynthetic gene clusters underscores biosynthetic potential of Myxococcota including descriptions for ten novel species: Archangium lansinium sp. nov., Myxococcus landrumus sp. nov., Nannocystis bai.</title>
        <authorList>
            <person name="Ahearne A."/>
            <person name="Stevens C."/>
            <person name="Dowd S."/>
        </authorList>
    </citation>
    <scope>NUCLEOTIDE SEQUENCE [LARGE SCALE GENOMIC DNA]</scope>
    <source>
        <strain evidence="2 3">NCWAL01</strain>
    </source>
</reference>
<dbReference type="Proteomes" id="UP001221838">
    <property type="component" value="Unassembled WGS sequence"/>
</dbReference>
<evidence type="ECO:0000313" key="3">
    <source>
        <dbReference type="Proteomes" id="UP001221838"/>
    </source>
</evidence>
<keyword evidence="3" id="KW-1185">Reference proteome</keyword>
<gene>
    <name evidence="2" type="ORF">POL68_29525</name>
</gene>